<dbReference type="Proteomes" id="UP000192284">
    <property type="component" value="Unassembled WGS sequence"/>
</dbReference>
<evidence type="ECO:0000256" key="1">
    <source>
        <dbReference type="SAM" id="MobiDB-lite"/>
    </source>
</evidence>
<evidence type="ECO:0000313" key="3">
    <source>
        <dbReference type="Proteomes" id="UP000192284"/>
    </source>
</evidence>
<comment type="caution">
    <text evidence="2">The sequence shown here is derived from an EMBL/GenBank/DDBJ whole genome shotgun (WGS) entry which is preliminary data.</text>
</comment>
<dbReference type="EMBL" id="MVHE01000109">
    <property type="protein sequence ID" value="ORA09409.1"/>
    <property type="molecule type" value="Genomic_DNA"/>
</dbReference>
<protein>
    <submittedName>
        <fullName evidence="2">Uncharacterized protein</fullName>
    </submittedName>
</protein>
<keyword evidence="3" id="KW-1185">Reference proteome</keyword>
<name>A0A1W9Z8Y9_MYCAN</name>
<feature type="compositionally biased region" description="Pro residues" evidence="1">
    <location>
        <begin position="40"/>
        <end position="50"/>
    </location>
</feature>
<organism evidence="2 3">
    <name type="scientific">Mycobacterium angelicum</name>
    <dbReference type="NCBI Taxonomy" id="470074"/>
    <lineage>
        <taxon>Bacteria</taxon>
        <taxon>Bacillati</taxon>
        <taxon>Actinomycetota</taxon>
        <taxon>Actinomycetes</taxon>
        <taxon>Mycobacteriales</taxon>
        <taxon>Mycobacteriaceae</taxon>
        <taxon>Mycobacterium</taxon>
    </lineage>
</organism>
<dbReference type="AlphaFoldDB" id="A0A1W9Z8Y9"/>
<sequence length="173" mass="18223">PPPPPAAAPQPSGWQPVAAEGQWLPPGSPGSHWASADAVAPPPPQPPAPPSGRRRRYRDAEPDDEVQPQLGDVDLRPEGAPQYGGRRSRSRHSSDYRDYGVAGLGGVGPAAPRLAPPPPPEPAPRHRSPEEAAQVPDEPEGRTSQTGGQSVADLMARLQVQPSGGGRRRRRDG</sequence>
<feature type="non-terminal residue" evidence="2">
    <location>
        <position position="1"/>
    </location>
</feature>
<accession>A0A1W9Z8Y9</accession>
<feature type="region of interest" description="Disordered" evidence="1">
    <location>
        <begin position="1"/>
        <end position="173"/>
    </location>
</feature>
<gene>
    <name evidence="2" type="ORF">BST12_27705</name>
</gene>
<proteinExistence type="predicted"/>
<evidence type="ECO:0000313" key="2">
    <source>
        <dbReference type="EMBL" id="ORA09409.1"/>
    </source>
</evidence>
<reference evidence="2 3" key="1">
    <citation type="submission" date="2017-02" db="EMBL/GenBank/DDBJ databases">
        <title>The new phylogeny of genus Mycobacterium.</title>
        <authorList>
            <person name="Tortoli E."/>
            <person name="Trovato A."/>
            <person name="Cirillo D.M."/>
        </authorList>
    </citation>
    <scope>NUCLEOTIDE SEQUENCE [LARGE SCALE GENOMIC DNA]</scope>
    <source>
        <strain evidence="2 3">DSM 45057</strain>
    </source>
</reference>